<evidence type="ECO:0000256" key="1">
    <source>
        <dbReference type="SAM" id="Phobius"/>
    </source>
</evidence>
<reference evidence="2 3" key="2">
    <citation type="journal article" date="2019" name="Int. J. Syst. Evol. Microbiol.">
        <title>Anaerobacillus isosaccharinicus sp. nov., an alkaliphilic bacterium which degrades isosaccharinic acid.</title>
        <authorList>
            <person name="Bassil N.M."/>
            <person name="Lloyd J.R."/>
        </authorList>
    </citation>
    <scope>NUCLEOTIDE SEQUENCE [LARGE SCALE GENOMIC DNA]</scope>
    <source>
        <strain evidence="2 3">NB2006</strain>
    </source>
</reference>
<evidence type="ECO:0000313" key="3">
    <source>
        <dbReference type="Proteomes" id="UP000180175"/>
    </source>
</evidence>
<protein>
    <submittedName>
        <fullName evidence="2">Uncharacterized protein</fullName>
    </submittedName>
</protein>
<dbReference type="AlphaFoldDB" id="A0A7S7L5L9"/>
<accession>A0A7S7L5L9</accession>
<sequence>MNWFIIIIIVILVYLTVKNNWFYDPTSPDRPKKTKAENWFLVKPKRKSD</sequence>
<feature type="transmembrane region" description="Helical" evidence="1">
    <location>
        <begin position="6"/>
        <end position="23"/>
    </location>
</feature>
<evidence type="ECO:0000313" key="2">
    <source>
        <dbReference type="EMBL" id="QOY34815.1"/>
    </source>
</evidence>
<dbReference type="Proteomes" id="UP000180175">
    <property type="component" value="Chromosome"/>
</dbReference>
<name>A0A7S7L5L9_9BACI</name>
<keyword evidence="1" id="KW-0472">Membrane</keyword>
<reference evidence="2 3" key="1">
    <citation type="journal article" date="2017" name="Genome Announc.">
        <title>Draft Genome Sequences of Four Alkaliphilic Bacteria Belonging to the Anaerobacillus Genus.</title>
        <authorList>
            <person name="Bassil N.M."/>
            <person name="Lloyd J.R."/>
        </authorList>
    </citation>
    <scope>NUCLEOTIDE SEQUENCE [LARGE SCALE GENOMIC DNA]</scope>
    <source>
        <strain evidence="2 3">NB2006</strain>
    </source>
</reference>
<proteinExistence type="predicted"/>
<keyword evidence="3" id="KW-1185">Reference proteome</keyword>
<keyword evidence="1" id="KW-1133">Transmembrane helix</keyword>
<organism evidence="2 3">
    <name type="scientific">Anaerobacillus isosaccharinicus</name>
    <dbReference type="NCBI Taxonomy" id="1532552"/>
    <lineage>
        <taxon>Bacteria</taxon>
        <taxon>Bacillati</taxon>
        <taxon>Bacillota</taxon>
        <taxon>Bacilli</taxon>
        <taxon>Bacillales</taxon>
        <taxon>Bacillaceae</taxon>
        <taxon>Anaerobacillus</taxon>
    </lineage>
</organism>
<dbReference type="EMBL" id="CP063356">
    <property type="protein sequence ID" value="QOY34815.1"/>
    <property type="molecule type" value="Genomic_DNA"/>
</dbReference>
<dbReference type="RefSeq" id="WP_182080952.1">
    <property type="nucleotide sequence ID" value="NZ_CP063356.2"/>
</dbReference>
<gene>
    <name evidence="2" type="ORF">AWH56_019135</name>
</gene>
<keyword evidence="1" id="KW-0812">Transmembrane</keyword>
<dbReference type="KEGG" id="aia:AWH56_019135"/>